<accession>A0A545UY69</accession>
<comment type="caution">
    <text evidence="1">The sequence shown here is derived from an EMBL/GenBank/DDBJ whole genome shotgun (WGS) entry which is preliminary data.</text>
</comment>
<organism evidence="1 2">
    <name type="scientific">Cordyceps javanica</name>
    <dbReference type="NCBI Taxonomy" id="43265"/>
    <lineage>
        <taxon>Eukaryota</taxon>
        <taxon>Fungi</taxon>
        <taxon>Dikarya</taxon>
        <taxon>Ascomycota</taxon>
        <taxon>Pezizomycotina</taxon>
        <taxon>Sordariomycetes</taxon>
        <taxon>Hypocreomycetidae</taxon>
        <taxon>Hypocreales</taxon>
        <taxon>Cordycipitaceae</taxon>
        <taxon>Cordyceps</taxon>
    </lineage>
</organism>
<dbReference type="EMBL" id="SPUK01000010">
    <property type="protein sequence ID" value="TQV94389.1"/>
    <property type="molecule type" value="Genomic_DNA"/>
</dbReference>
<evidence type="ECO:0000313" key="2">
    <source>
        <dbReference type="Proteomes" id="UP000315783"/>
    </source>
</evidence>
<gene>
    <name evidence="1" type="ORF">IF1G_07268</name>
</gene>
<reference evidence="1 2" key="1">
    <citation type="journal article" date="2019" name="Appl. Microbiol. Biotechnol.">
        <title>Genome sequence of Isaria javanica and comparative genome analysis insights into family S53 peptidase evolution in fungal entomopathogens.</title>
        <authorList>
            <person name="Lin R."/>
            <person name="Zhang X."/>
            <person name="Xin B."/>
            <person name="Zou M."/>
            <person name="Gao Y."/>
            <person name="Qin F."/>
            <person name="Hu Q."/>
            <person name="Xie B."/>
            <person name="Cheng X."/>
        </authorList>
    </citation>
    <scope>NUCLEOTIDE SEQUENCE [LARGE SCALE GENOMIC DNA]</scope>
    <source>
        <strain evidence="1 2">IJ1G</strain>
    </source>
</reference>
<sequence>MVANHWGFLFVPVLGEEEERIDEISTKMAGRLEIGVSRTRRVLFFSTSFVFAPFIIVLSGCRPQNHAGHGTLGPLGDDDCVWLARVTGSGIRHHVCRRRQVTGVTIKCADGAKRQTDAGAWRCLRRTEIALSSQMDPGLPGRERAIWRGTGRLGCTALRILKLS</sequence>
<dbReference type="Proteomes" id="UP000315783">
    <property type="component" value="Unassembled WGS sequence"/>
</dbReference>
<proteinExistence type="predicted"/>
<dbReference type="AlphaFoldDB" id="A0A545UY69"/>
<protein>
    <submittedName>
        <fullName evidence="1">Uncharacterized protein</fullName>
    </submittedName>
</protein>
<keyword evidence="2" id="KW-1185">Reference proteome</keyword>
<name>A0A545UY69_9HYPO</name>
<evidence type="ECO:0000313" key="1">
    <source>
        <dbReference type="EMBL" id="TQV94389.1"/>
    </source>
</evidence>